<evidence type="ECO:0000313" key="2">
    <source>
        <dbReference type="Proteomes" id="UP000256923"/>
    </source>
</evidence>
<accession>A0A1V9JRV3</accession>
<dbReference type="GO" id="GO:0016874">
    <property type="term" value="F:ligase activity"/>
    <property type="evidence" value="ECO:0007669"/>
    <property type="project" value="UniProtKB-KW"/>
</dbReference>
<dbReference type="RefSeq" id="WP_019282103.1">
    <property type="nucleotide sequence ID" value="NZ_CP022099.1"/>
</dbReference>
<sequence>MKDTKRDGINMQENLCPCCQNPLAWDGRYHCTQCKHHFNKIGFCPECDSELEKLQACGAANFFCNSCNELKSKSKIRFEFQAQD</sequence>
<reference evidence="1 2" key="1">
    <citation type="submission" date="2018-12" db="EMBL/GenBank/DDBJ databases">
        <title>Characterization and Draft Genome of Vibrio anguillarum J360 Marine Pathogen Isolated from an Outbreak in Lumpfish (Cyclopterus lumpus).</title>
        <authorList>
            <person name="Vasquez J.I."/>
            <person name="Cao T."/>
            <person name="Chakraborty S."/>
            <person name="Gnanagobal H."/>
            <person name="Wescot J."/>
            <person name="Boyce D."/>
            <person name="Santander J."/>
        </authorList>
    </citation>
    <scope>NUCLEOTIDE SEQUENCE [LARGE SCALE GENOMIC DNA]</scope>
    <source>
        <strain evidence="1 2">J360</strain>
    </source>
</reference>
<gene>
    <name evidence="1" type="ORF">DYL72_11340</name>
</gene>
<evidence type="ECO:0000313" key="1">
    <source>
        <dbReference type="EMBL" id="AZS25550.1"/>
    </source>
</evidence>
<proteinExistence type="predicted"/>
<dbReference type="SUPFAM" id="SSF161187">
    <property type="entry name" value="YfgJ-like"/>
    <property type="match status" value="1"/>
</dbReference>
<keyword evidence="1" id="KW-0436">Ligase</keyword>
<dbReference type="InterPro" id="IPR029037">
    <property type="entry name" value="DUF1407/YfgJ-like_sf"/>
</dbReference>
<dbReference type="InterPro" id="IPR010807">
    <property type="entry name" value="YfgJ-like"/>
</dbReference>
<dbReference type="Gene3D" id="2.10.290.10">
    <property type="entry name" value="YfgJ-like"/>
    <property type="match status" value="1"/>
</dbReference>
<organism evidence="1 2">
    <name type="scientific">Vibrio anguillarum</name>
    <name type="common">Listonella anguillarum</name>
    <dbReference type="NCBI Taxonomy" id="55601"/>
    <lineage>
        <taxon>Bacteria</taxon>
        <taxon>Pseudomonadati</taxon>
        <taxon>Pseudomonadota</taxon>
        <taxon>Gammaproteobacteria</taxon>
        <taxon>Vibrionales</taxon>
        <taxon>Vibrionaceae</taxon>
        <taxon>Vibrio</taxon>
    </lineage>
</organism>
<dbReference type="EMBL" id="CP034672">
    <property type="protein sequence ID" value="AZS25550.1"/>
    <property type="molecule type" value="Genomic_DNA"/>
</dbReference>
<dbReference type="AlphaFoldDB" id="A0A1V9JRV3"/>
<name>A0A1V9JRV3_VIBAN</name>
<protein>
    <submittedName>
        <fullName evidence="1">DNA ligase</fullName>
    </submittedName>
</protein>
<dbReference type="Pfam" id="PF07191">
    <property type="entry name" value="Zn_ribbon_6"/>
    <property type="match status" value="1"/>
</dbReference>
<dbReference type="Proteomes" id="UP000256923">
    <property type="component" value="Chromosome 1"/>
</dbReference>